<protein>
    <submittedName>
        <fullName evidence="2">Uncharacterized protein</fullName>
    </submittedName>
</protein>
<evidence type="ECO:0000313" key="2">
    <source>
        <dbReference type="EMBL" id="EQC26155.1"/>
    </source>
</evidence>
<gene>
    <name evidence="2" type="ORF">SDRG_16007</name>
</gene>
<dbReference type="RefSeq" id="XP_008620418.1">
    <property type="nucleotide sequence ID" value="XM_008622196.1"/>
</dbReference>
<dbReference type="InParanoid" id="T0PYK7"/>
<feature type="transmembrane region" description="Helical" evidence="1">
    <location>
        <begin position="58"/>
        <end position="80"/>
    </location>
</feature>
<proteinExistence type="predicted"/>
<dbReference type="GeneID" id="19956734"/>
<dbReference type="Proteomes" id="UP000030762">
    <property type="component" value="Unassembled WGS sequence"/>
</dbReference>
<keyword evidence="1" id="KW-0472">Membrane</keyword>
<name>T0PYK7_SAPDV</name>
<evidence type="ECO:0000256" key="1">
    <source>
        <dbReference type="SAM" id="Phobius"/>
    </source>
</evidence>
<keyword evidence="3" id="KW-1185">Reference proteome</keyword>
<keyword evidence="1" id="KW-1133">Transmembrane helix</keyword>
<dbReference type="EMBL" id="JH767240">
    <property type="protein sequence ID" value="EQC26155.1"/>
    <property type="molecule type" value="Genomic_DNA"/>
</dbReference>
<dbReference type="VEuPathDB" id="FungiDB:SDRG_16007"/>
<reference evidence="2 3" key="1">
    <citation type="submission" date="2012-04" db="EMBL/GenBank/DDBJ databases">
        <title>The Genome Sequence of Saprolegnia declina VS20.</title>
        <authorList>
            <consortium name="The Broad Institute Genome Sequencing Platform"/>
            <person name="Russ C."/>
            <person name="Nusbaum C."/>
            <person name="Tyler B."/>
            <person name="van West P."/>
            <person name="Dieguez-Uribeondo J."/>
            <person name="de Bruijn I."/>
            <person name="Tripathy S."/>
            <person name="Jiang R."/>
            <person name="Young S.K."/>
            <person name="Zeng Q."/>
            <person name="Gargeya S."/>
            <person name="Fitzgerald M."/>
            <person name="Haas B."/>
            <person name="Abouelleil A."/>
            <person name="Alvarado L."/>
            <person name="Arachchi H.M."/>
            <person name="Berlin A."/>
            <person name="Chapman S.B."/>
            <person name="Goldberg J."/>
            <person name="Griggs A."/>
            <person name="Gujja S."/>
            <person name="Hansen M."/>
            <person name="Howarth C."/>
            <person name="Imamovic A."/>
            <person name="Larimer J."/>
            <person name="McCowen C."/>
            <person name="Montmayeur A."/>
            <person name="Murphy C."/>
            <person name="Neiman D."/>
            <person name="Pearson M."/>
            <person name="Priest M."/>
            <person name="Roberts A."/>
            <person name="Saif S."/>
            <person name="Shea T."/>
            <person name="Sisk P."/>
            <person name="Sykes S."/>
            <person name="Wortman J."/>
            <person name="Nusbaum C."/>
            <person name="Birren B."/>
        </authorList>
    </citation>
    <scope>NUCLEOTIDE SEQUENCE [LARGE SCALE GENOMIC DNA]</scope>
    <source>
        <strain evidence="2 3">VS20</strain>
    </source>
</reference>
<feature type="non-terminal residue" evidence="2">
    <location>
        <position position="1"/>
    </location>
</feature>
<accession>T0PYK7</accession>
<sequence>HRGQPGQYCGAYIKHGFQEVCCCGTNQVCGRPAVDLQCECTSIVVEKAPSSYASFDTILLASLINLVIIGALFWAMYYCYEARDAITSRLCDLCSQRQTTGPHTNARP</sequence>
<evidence type="ECO:0000313" key="3">
    <source>
        <dbReference type="Proteomes" id="UP000030762"/>
    </source>
</evidence>
<dbReference type="AlphaFoldDB" id="T0PYK7"/>
<keyword evidence="1" id="KW-0812">Transmembrane</keyword>
<organism evidence="2 3">
    <name type="scientific">Saprolegnia diclina (strain VS20)</name>
    <dbReference type="NCBI Taxonomy" id="1156394"/>
    <lineage>
        <taxon>Eukaryota</taxon>
        <taxon>Sar</taxon>
        <taxon>Stramenopiles</taxon>
        <taxon>Oomycota</taxon>
        <taxon>Saprolegniomycetes</taxon>
        <taxon>Saprolegniales</taxon>
        <taxon>Saprolegniaceae</taxon>
        <taxon>Saprolegnia</taxon>
    </lineage>
</organism>